<accession>A0A7U0GAL8</accession>
<evidence type="ECO:0000313" key="2">
    <source>
        <dbReference type="Proteomes" id="UP000596379"/>
    </source>
</evidence>
<organism evidence="1 2">
    <name type="scientific">Klebsiella phage vB_KpP_FBKp27</name>
    <dbReference type="NCBI Taxonomy" id="2801837"/>
    <lineage>
        <taxon>Viruses</taxon>
        <taxon>Duplodnaviria</taxon>
        <taxon>Heunggongvirae</taxon>
        <taxon>Uroviricota</taxon>
        <taxon>Caudoviricetes</taxon>
        <taxon>Schitoviridae</taxon>
        <taxon>Efbeekayvirus</taxon>
        <taxon>Efbeekayvirus Fbkp27</taxon>
    </lineage>
</organism>
<protein>
    <submittedName>
        <fullName evidence="1">Uncharacterized protein</fullName>
    </submittedName>
</protein>
<sequence>MIDVNITLEQCQLAYEGGMVELALKLFMRAVSYLCAHLGEAEALNIIAEELTEDCVDTLREYEALINTDPAEYAEYEAVLASIFLI</sequence>
<evidence type="ECO:0000313" key="1">
    <source>
        <dbReference type="EMBL" id="QQV91665.1"/>
    </source>
</evidence>
<name>A0A7U0GAL8_9CAUD</name>
<proteinExistence type="predicted"/>
<dbReference type="EMBL" id="MW394388">
    <property type="protein sequence ID" value="QQV91665.1"/>
    <property type="molecule type" value="Genomic_DNA"/>
</dbReference>
<dbReference type="Proteomes" id="UP000596379">
    <property type="component" value="Segment"/>
</dbReference>
<keyword evidence="2" id="KW-1185">Reference proteome</keyword>
<gene>
    <name evidence="1" type="ORF">vBKpPFBKp27_045</name>
</gene>
<reference evidence="1 2" key="1">
    <citation type="submission" date="2020-12" db="EMBL/GenBank/DDBJ databases">
        <title>Genomic characterization of four novel bacteriophages infecting Klebsiella pneumoniae.</title>
        <authorList>
            <person name="Estrada Bonilla B."/>
            <person name="Costa A.R."/>
            <person name="van Rossum T."/>
            <person name="Hagedoorn S."/>
            <person name="Wallinga H."/>
            <person name="Xiao M."/>
            <person name="Song W."/>
            <person name="Haas P.-J."/>
            <person name="Nobrega F.L."/>
            <person name="Brouns S.J.J."/>
        </authorList>
    </citation>
    <scope>NUCLEOTIDE SEQUENCE [LARGE SCALE GENOMIC DNA]</scope>
</reference>